<evidence type="ECO:0000256" key="1">
    <source>
        <dbReference type="ARBA" id="ARBA00004604"/>
    </source>
</evidence>
<keyword evidence="5" id="KW-0539">Nucleus</keyword>
<dbReference type="InterPro" id="IPR001680">
    <property type="entry name" value="WD40_rpt"/>
</dbReference>
<dbReference type="Gene3D" id="2.130.10.10">
    <property type="entry name" value="YVTN repeat-like/Quinoprotein amine dehydrogenase"/>
    <property type="match status" value="1"/>
</dbReference>
<gene>
    <name evidence="8" type="ORF">WMY93_033937</name>
</gene>
<evidence type="ECO:0000313" key="8">
    <source>
        <dbReference type="EMBL" id="KAK7879282.1"/>
    </source>
</evidence>
<dbReference type="InterPro" id="IPR045161">
    <property type="entry name" value="Utp18"/>
</dbReference>
<dbReference type="PANTHER" id="PTHR18359:SF0">
    <property type="entry name" value="U3 SMALL NUCLEOLAR RNA-ASSOCIATED PROTEIN 18 HOMOLOG"/>
    <property type="match status" value="1"/>
</dbReference>
<dbReference type="InterPro" id="IPR036322">
    <property type="entry name" value="WD40_repeat_dom_sf"/>
</dbReference>
<dbReference type="GO" id="GO:0006364">
    <property type="term" value="P:rRNA processing"/>
    <property type="evidence" value="ECO:0007669"/>
    <property type="project" value="UniProtKB-KW"/>
</dbReference>
<dbReference type="AlphaFoldDB" id="A0AAW0MJF6"/>
<reference evidence="9" key="1">
    <citation type="submission" date="2024-04" db="EMBL/GenBank/DDBJ databases">
        <title>Salinicola lusitanus LLJ914,a marine bacterium isolated from the Okinawa Trough.</title>
        <authorList>
            <person name="Li J."/>
        </authorList>
    </citation>
    <scope>NUCLEOTIDE SEQUENCE [LARGE SCALE GENOMIC DNA]</scope>
</reference>
<keyword evidence="3" id="KW-0853">WD repeat</keyword>
<sequence>MATSFRNKLFYLYHMMEGKVTPVPSVRGLTEARVKQFSVCPVGDAVCCGDQRLPAPAAAQDERGGPESEVGRRRERCVFLLRRKQSLLQLRRGRGLRVDLRSSRCLSRFTDDGCVKSTSMAASPNGRLLACGSQSGVVNIYSQDSCFSSSRPKPLKSVMNLVTPVTSLKFNSSSELLLLGSRTDDDAVKMLHVPSLSVFSNFPVSKRKLCHKVQDVDFSPNSGFFCLVNNRGRAPLYRSDTPTDTPRLQLRHAHRHAPFTGQTRPLLQAPALQRLLKPRTTRPGPGPPEPDLDQILLNQTWARPGPGPDPPEQDLNQT</sequence>
<accession>A0AAW0MJF6</accession>
<organism evidence="8 9">
    <name type="scientific">Mugilogobius chulae</name>
    <name type="common">yellowstripe goby</name>
    <dbReference type="NCBI Taxonomy" id="88201"/>
    <lineage>
        <taxon>Eukaryota</taxon>
        <taxon>Metazoa</taxon>
        <taxon>Chordata</taxon>
        <taxon>Craniata</taxon>
        <taxon>Vertebrata</taxon>
        <taxon>Euteleostomi</taxon>
        <taxon>Actinopterygii</taxon>
        <taxon>Neopterygii</taxon>
        <taxon>Teleostei</taxon>
        <taxon>Neoteleostei</taxon>
        <taxon>Acanthomorphata</taxon>
        <taxon>Gobiaria</taxon>
        <taxon>Gobiiformes</taxon>
        <taxon>Gobioidei</taxon>
        <taxon>Gobiidae</taxon>
        <taxon>Gobionellinae</taxon>
        <taxon>Mugilogobius</taxon>
    </lineage>
</organism>
<dbReference type="Pfam" id="PF00400">
    <property type="entry name" value="WD40"/>
    <property type="match status" value="1"/>
</dbReference>
<comment type="caution">
    <text evidence="8">The sequence shown here is derived from an EMBL/GenBank/DDBJ whole genome shotgun (WGS) entry which is preliminary data.</text>
</comment>
<feature type="region of interest" description="Disordered" evidence="7">
    <location>
        <begin position="277"/>
        <end position="318"/>
    </location>
</feature>
<evidence type="ECO:0000256" key="2">
    <source>
        <dbReference type="ARBA" id="ARBA00022552"/>
    </source>
</evidence>
<dbReference type="GO" id="GO:0032040">
    <property type="term" value="C:small-subunit processome"/>
    <property type="evidence" value="ECO:0007669"/>
    <property type="project" value="TreeGrafter"/>
</dbReference>
<keyword evidence="2" id="KW-0698">rRNA processing</keyword>
<evidence type="ECO:0000256" key="7">
    <source>
        <dbReference type="SAM" id="MobiDB-lite"/>
    </source>
</evidence>
<evidence type="ECO:0000256" key="6">
    <source>
        <dbReference type="ARBA" id="ARBA00025767"/>
    </source>
</evidence>
<dbReference type="PANTHER" id="PTHR18359">
    <property type="entry name" value="WD-REPEAT PROTEIN-RELATED"/>
    <property type="match status" value="1"/>
</dbReference>
<dbReference type="InterPro" id="IPR015943">
    <property type="entry name" value="WD40/YVTN_repeat-like_dom_sf"/>
</dbReference>
<evidence type="ECO:0008006" key="10">
    <source>
        <dbReference type="Google" id="ProtNLM"/>
    </source>
</evidence>
<protein>
    <recommendedName>
        <fullName evidence="10">WD repeat domain phosphoinositide-interacting protein 4</fullName>
    </recommendedName>
</protein>
<evidence type="ECO:0000256" key="5">
    <source>
        <dbReference type="ARBA" id="ARBA00023242"/>
    </source>
</evidence>
<evidence type="ECO:0000256" key="3">
    <source>
        <dbReference type="ARBA" id="ARBA00022574"/>
    </source>
</evidence>
<dbReference type="EMBL" id="JBBPFD010000300">
    <property type="protein sequence ID" value="KAK7879282.1"/>
    <property type="molecule type" value="Genomic_DNA"/>
</dbReference>
<keyword evidence="4" id="KW-0677">Repeat</keyword>
<keyword evidence="9" id="KW-1185">Reference proteome</keyword>
<evidence type="ECO:0000313" key="9">
    <source>
        <dbReference type="Proteomes" id="UP001460270"/>
    </source>
</evidence>
<comment type="subcellular location">
    <subcellularLocation>
        <location evidence="1">Nucleus</location>
        <location evidence="1">Nucleolus</location>
    </subcellularLocation>
</comment>
<name>A0AAW0MJF6_9GOBI</name>
<comment type="similarity">
    <text evidence="6">Belongs to the WD repeat UTP18 family.</text>
</comment>
<dbReference type="SUPFAM" id="SSF50978">
    <property type="entry name" value="WD40 repeat-like"/>
    <property type="match status" value="1"/>
</dbReference>
<dbReference type="GO" id="GO:0034388">
    <property type="term" value="C:Pwp2p-containing subcomplex of 90S preribosome"/>
    <property type="evidence" value="ECO:0007669"/>
    <property type="project" value="TreeGrafter"/>
</dbReference>
<proteinExistence type="inferred from homology"/>
<dbReference type="Proteomes" id="UP001460270">
    <property type="component" value="Unassembled WGS sequence"/>
</dbReference>
<evidence type="ECO:0000256" key="4">
    <source>
        <dbReference type="ARBA" id="ARBA00022737"/>
    </source>
</evidence>